<reference evidence="7 8" key="1">
    <citation type="submission" date="2015-01" db="EMBL/GenBank/DDBJ databases">
        <authorList>
            <person name="Xiang T."/>
            <person name="Song Y."/>
            <person name="Huang L."/>
            <person name="Wang B."/>
            <person name="Wu P."/>
        </authorList>
    </citation>
    <scope>NUCLEOTIDE SEQUENCE [LARGE SCALE GENOMIC DNA]</scope>
    <source>
        <strain evidence="7 8">Cc12</strain>
    </source>
</reference>
<keyword evidence="4" id="KW-0732">Signal</keyword>
<comment type="similarity">
    <text evidence="1">Belongs to the peptidase S46 family.</text>
</comment>
<evidence type="ECO:0000313" key="8">
    <source>
        <dbReference type="Proteomes" id="UP000044026"/>
    </source>
</evidence>
<dbReference type="Proteomes" id="UP000044026">
    <property type="component" value="Unassembled WGS sequence"/>
</dbReference>
<dbReference type="SUPFAM" id="SSF50494">
    <property type="entry name" value="Trypsin-like serine proteases"/>
    <property type="match status" value="1"/>
</dbReference>
<gene>
    <name evidence="7" type="ORF">CCAN12_500019</name>
</gene>
<dbReference type="AlphaFoldDB" id="A0A0B7H8P3"/>
<evidence type="ECO:0000256" key="4">
    <source>
        <dbReference type="ARBA" id="ARBA00022729"/>
    </source>
</evidence>
<sequence length="280" mass="31704">MFLKKAVVFYAQHMPKQFLAEKLQNFDAKTLAESLYEKSLLATEAGVEKLLTASPETFEELVKNDVGMQFVSELINSFAKEVAPTYGRLNADIEALQRTYMKAILEFSKPEDRIFPDANSTLRVTYGKVKGYAPADAVHYSPVTYLEGVMEKYVPNDYEFDVPQKLRDLYEKKDFGAYADKNGKMPVCFIATNHTTGGNSGSPAIDAHGNLIGLNFDRVWEGTMSDIHYDPEICRNIMVDIRYVLFIIDKYAGAKHLVDEMKLVHPKKSTSSKKSKKKRK</sequence>
<dbReference type="GO" id="GO:0070009">
    <property type="term" value="F:serine-type aminopeptidase activity"/>
    <property type="evidence" value="ECO:0007669"/>
    <property type="project" value="InterPro"/>
</dbReference>
<keyword evidence="2" id="KW-0031">Aminopeptidase</keyword>
<dbReference type="EMBL" id="CDOE01000046">
    <property type="protein sequence ID" value="CEN34003.1"/>
    <property type="molecule type" value="Genomic_DNA"/>
</dbReference>
<keyword evidence="6" id="KW-0720">Serine protease</keyword>
<evidence type="ECO:0000256" key="6">
    <source>
        <dbReference type="ARBA" id="ARBA00022825"/>
    </source>
</evidence>
<dbReference type="GO" id="GO:0043171">
    <property type="term" value="P:peptide catabolic process"/>
    <property type="evidence" value="ECO:0007669"/>
    <property type="project" value="UniProtKB-ARBA"/>
</dbReference>
<dbReference type="GO" id="GO:0008239">
    <property type="term" value="F:dipeptidyl-peptidase activity"/>
    <property type="evidence" value="ECO:0007669"/>
    <property type="project" value="InterPro"/>
</dbReference>
<dbReference type="InterPro" id="IPR043504">
    <property type="entry name" value="Peptidase_S1_PA_chymotrypsin"/>
</dbReference>
<name>A0A0B7H8P3_9FLAO</name>
<keyword evidence="3" id="KW-0645">Protease</keyword>
<proteinExistence type="inferred from homology"/>
<dbReference type="GO" id="GO:0006508">
    <property type="term" value="P:proteolysis"/>
    <property type="evidence" value="ECO:0007669"/>
    <property type="project" value="UniProtKB-KW"/>
</dbReference>
<evidence type="ECO:0000313" key="7">
    <source>
        <dbReference type="EMBL" id="CEN34003.1"/>
    </source>
</evidence>
<dbReference type="Pfam" id="PF10459">
    <property type="entry name" value="Peptidase_S46"/>
    <property type="match status" value="1"/>
</dbReference>
<organism evidence="7 8">
    <name type="scientific">Capnocytophaga canimorsus</name>
    <dbReference type="NCBI Taxonomy" id="28188"/>
    <lineage>
        <taxon>Bacteria</taxon>
        <taxon>Pseudomonadati</taxon>
        <taxon>Bacteroidota</taxon>
        <taxon>Flavobacteriia</taxon>
        <taxon>Flavobacteriales</taxon>
        <taxon>Flavobacteriaceae</taxon>
        <taxon>Capnocytophaga</taxon>
    </lineage>
</organism>
<evidence type="ECO:0008006" key="9">
    <source>
        <dbReference type="Google" id="ProtNLM"/>
    </source>
</evidence>
<dbReference type="InterPro" id="IPR019500">
    <property type="entry name" value="Pep_S46"/>
</dbReference>
<protein>
    <recommendedName>
        <fullName evidence="9">Serine protease</fullName>
    </recommendedName>
</protein>
<evidence type="ECO:0000256" key="3">
    <source>
        <dbReference type="ARBA" id="ARBA00022670"/>
    </source>
</evidence>
<dbReference type="PANTHER" id="PTHR38469:SF1">
    <property type="entry name" value="PERIPLASMIC PEPTIDASE SUBFAMILY S1B"/>
    <property type="match status" value="1"/>
</dbReference>
<evidence type="ECO:0000256" key="1">
    <source>
        <dbReference type="ARBA" id="ARBA00010491"/>
    </source>
</evidence>
<dbReference type="Gene3D" id="2.40.10.10">
    <property type="entry name" value="Trypsin-like serine proteases"/>
    <property type="match status" value="1"/>
</dbReference>
<dbReference type="PANTHER" id="PTHR38469">
    <property type="entry name" value="PERIPLASMIC PEPTIDASE SUBFAMILY S1B"/>
    <property type="match status" value="1"/>
</dbReference>
<keyword evidence="5" id="KW-0378">Hydrolase</keyword>
<dbReference type="InterPro" id="IPR009003">
    <property type="entry name" value="Peptidase_S1_PA"/>
</dbReference>
<accession>A0A0B7H8P3</accession>
<evidence type="ECO:0000256" key="2">
    <source>
        <dbReference type="ARBA" id="ARBA00022438"/>
    </source>
</evidence>
<evidence type="ECO:0000256" key="5">
    <source>
        <dbReference type="ARBA" id="ARBA00022801"/>
    </source>
</evidence>
<dbReference type="MEROPS" id="S46.002"/>